<sequence>MLTELSSLSSQFQTAIATKCQTLVKKYSPRILLKSHSNCVNSMELSSDESKEVSRCSLSALPNEILLEILKNLDLKTLYLMSKVDKRFKNLTQDPELYTHLDLTYKSKKSMCRAFSYFTPRCKYLQQLDLTDSKFRVNGLVNFLNNCGRHLTHLCLSACRIYDMPKVGLKPVLLSREISRACKNLKELDLNHCYCDYDENFSYFEGLHNLESIHFSGLPISTKHVCKILQDNPRIREINLGSWLNDEILVEFAKCRNLEVLHTLFLEQDGDVTTKGINALANCKNLQKVSLDLCDYPADDSFFRLFSSYQNLQEISLYFPPLTNHRLELLAQCKNLKSFVLQNTKDYPCNNYYLILKQCPKLQEFTLLQCDINKELVKQWKERYPHVSIYINND</sequence>
<dbReference type="PANTHER" id="PTHR13318">
    <property type="entry name" value="PARTNER OF PAIRED, ISOFORM B-RELATED"/>
    <property type="match status" value="1"/>
</dbReference>
<dbReference type="GeneID" id="112460457"/>
<evidence type="ECO:0000313" key="2">
    <source>
        <dbReference type="Proteomes" id="UP000504618"/>
    </source>
</evidence>
<evidence type="ECO:0000313" key="3">
    <source>
        <dbReference type="RefSeq" id="XP_024880896.1"/>
    </source>
</evidence>
<dbReference type="InterPro" id="IPR032675">
    <property type="entry name" value="LRR_dom_sf"/>
</dbReference>
<feature type="domain" description="F-box" evidence="1">
    <location>
        <begin position="55"/>
        <end position="101"/>
    </location>
</feature>
<dbReference type="GO" id="GO:0031146">
    <property type="term" value="P:SCF-dependent proteasomal ubiquitin-dependent protein catabolic process"/>
    <property type="evidence" value="ECO:0007669"/>
    <property type="project" value="TreeGrafter"/>
</dbReference>
<dbReference type="RefSeq" id="XP_024880896.1">
    <property type="nucleotide sequence ID" value="XM_025025128.1"/>
</dbReference>
<dbReference type="OrthoDB" id="2153609at2759"/>
<dbReference type="Proteomes" id="UP000504618">
    <property type="component" value="Unplaced"/>
</dbReference>
<name>A0A6J1QI86_9HYME</name>
<protein>
    <submittedName>
        <fullName evidence="3">F-box/LRR-repeat protein 3-like</fullName>
    </submittedName>
</protein>
<evidence type="ECO:0000259" key="1">
    <source>
        <dbReference type="PROSITE" id="PS50181"/>
    </source>
</evidence>
<dbReference type="InterPro" id="IPR001810">
    <property type="entry name" value="F-box_dom"/>
</dbReference>
<proteinExistence type="predicted"/>
<reference evidence="3" key="1">
    <citation type="submission" date="2025-08" db="UniProtKB">
        <authorList>
            <consortium name="RefSeq"/>
        </authorList>
    </citation>
    <scope>IDENTIFICATION</scope>
    <source>
        <tissue evidence="3">Whole body</tissue>
    </source>
</reference>
<accession>A0A6J1QI86</accession>
<organism evidence="2 3">
    <name type="scientific">Temnothorax curvispinosus</name>
    <dbReference type="NCBI Taxonomy" id="300111"/>
    <lineage>
        <taxon>Eukaryota</taxon>
        <taxon>Metazoa</taxon>
        <taxon>Ecdysozoa</taxon>
        <taxon>Arthropoda</taxon>
        <taxon>Hexapoda</taxon>
        <taxon>Insecta</taxon>
        <taxon>Pterygota</taxon>
        <taxon>Neoptera</taxon>
        <taxon>Endopterygota</taxon>
        <taxon>Hymenoptera</taxon>
        <taxon>Apocrita</taxon>
        <taxon>Aculeata</taxon>
        <taxon>Formicoidea</taxon>
        <taxon>Formicidae</taxon>
        <taxon>Myrmicinae</taxon>
        <taxon>Temnothorax</taxon>
    </lineage>
</organism>
<gene>
    <name evidence="3" type="primary">LOC112460457</name>
</gene>
<dbReference type="Gene3D" id="1.20.1280.50">
    <property type="match status" value="1"/>
</dbReference>
<dbReference type="PANTHER" id="PTHR13318:SF247">
    <property type="entry name" value="GH16156P"/>
    <property type="match status" value="1"/>
</dbReference>
<dbReference type="GO" id="GO:0019005">
    <property type="term" value="C:SCF ubiquitin ligase complex"/>
    <property type="evidence" value="ECO:0007669"/>
    <property type="project" value="TreeGrafter"/>
</dbReference>
<keyword evidence="2" id="KW-1185">Reference proteome</keyword>
<dbReference type="AlphaFoldDB" id="A0A6J1QI86"/>
<dbReference type="SUPFAM" id="SSF52047">
    <property type="entry name" value="RNI-like"/>
    <property type="match status" value="1"/>
</dbReference>
<dbReference type="Gene3D" id="3.80.10.10">
    <property type="entry name" value="Ribonuclease Inhibitor"/>
    <property type="match status" value="1"/>
</dbReference>
<dbReference type="Pfam" id="PF12937">
    <property type="entry name" value="F-box-like"/>
    <property type="match status" value="1"/>
</dbReference>
<dbReference type="PROSITE" id="PS50181">
    <property type="entry name" value="FBOX"/>
    <property type="match status" value="1"/>
</dbReference>